<dbReference type="SUPFAM" id="SSF56672">
    <property type="entry name" value="DNA/RNA polymerases"/>
    <property type="match status" value="1"/>
</dbReference>
<feature type="coiled-coil region" evidence="1">
    <location>
        <begin position="822"/>
        <end position="849"/>
    </location>
</feature>
<keyword evidence="5" id="KW-0695">RNA-directed DNA polymerase</keyword>
<dbReference type="Pfam" id="PF13976">
    <property type="entry name" value="gag_pre-integrs"/>
    <property type="match status" value="1"/>
</dbReference>
<reference evidence="5" key="1">
    <citation type="journal article" date="2019" name="Sci. Rep.">
        <title>Draft genome of Tanacetum cinerariifolium, the natural source of mosquito coil.</title>
        <authorList>
            <person name="Yamashiro T."/>
            <person name="Shiraishi A."/>
            <person name="Satake H."/>
            <person name="Nakayama K."/>
        </authorList>
    </citation>
    <scope>NUCLEOTIDE SEQUENCE</scope>
</reference>
<evidence type="ECO:0000259" key="4">
    <source>
        <dbReference type="Pfam" id="PF13976"/>
    </source>
</evidence>
<dbReference type="Pfam" id="PF14223">
    <property type="entry name" value="Retrotran_gag_2"/>
    <property type="match status" value="1"/>
</dbReference>
<feature type="domain" description="Reverse transcriptase Ty1/copia-type" evidence="3">
    <location>
        <begin position="1485"/>
        <end position="1554"/>
    </location>
</feature>
<feature type="region of interest" description="Disordered" evidence="2">
    <location>
        <begin position="879"/>
        <end position="909"/>
    </location>
</feature>
<evidence type="ECO:0000256" key="2">
    <source>
        <dbReference type="SAM" id="MobiDB-lite"/>
    </source>
</evidence>
<feature type="compositionally biased region" description="Low complexity" evidence="2">
    <location>
        <begin position="1388"/>
        <end position="1405"/>
    </location>
</feature>
<accession>A0A6L2M4Q3</accession>
<proteinExistence type="predicted"/>
<protein>
    <submittedName>
        <fullName evidence="5">Putative reverse transcriptase, RNA-dependent DNA polymerase</fullName>
    </submittedName>
</protein>
<dbReference type="EMBL" id="BKCJ010005780">
    <property type="protein sequence ID" value="GEU68600.1"/>
    <property type="molecule type" value="Genomic_DNA"/>
</dbReference>
<dbReference type="PANTHER" id="PTHR11439">
    <property type="entry name" value="GAG-POL-RELATED RETROTRANSPOSON"/>
    <property type="match status" value="1"/>
</dbReference>
<dbReference type="Pfam" id="PF07727">
    <property type="entry name" value="RVT_2"/>
    <property type="match status" value="1"/>
</dbReference>
<name>A0A6L2M4Q3_TANCI</name>
<evidence type="ECO:0000259" key="3">
    <source>
        <dbReference type="Pfam" id="PF07727"/>
    </source>
</evidence>
<feature type="region of interest" description="Disordered" evidence="2">
    <location>
        <begin position="414"/>
        <end position="437"/>
    </location>
</feature>
<comment type="caution">
    <text evidence="5">The sequence shown here is derived from an EMBL/GenBank/DDBJ whole genome shotgun (WGS) entry which is preliminary data.</text>
</comment>
<dbReference type="InterPro" id="IPR013103">
    <property type="entry name" value="RVT_2"/>
</dbReference>
<keyword evidence="1" id="KW-0175">Coiled coil</keyword>
<feature type="compositionally biased region" description="Basic and acidic residues" evidence="2">
    <location>
        <begin position="887"/>
        <end position="906"/>
    </location>
</feature>
<dbReference type="PANTHER" id="PTHR11439:SF495">
    <property type="entry name" value="REVERSE TRANSCRIPTASE, RNA-DEPENDENT DNA POLYMERASE-RELATED"/>
    <property type="match status" value="1"/>
</dbReference>
<evidence type="ECO:0000256" key="1">
    <source>
        <dbReference type="SAM" id="Coils"/>
    </source>
</evidence>
<feature type="region of interest" description="Disordered" evidence="2">
    <location>
        <begin position="1340"/>
        <end position="1412"/>
    </location>
</feature>
<keyword evidence="5" id="KW-0548">Nucleotidyltransferase</keyword>
<evidence type="ECO:0000313" key="5">
    <source>
        <dbReference type="EMBL" id="GEU68600.1"/>
    </source>
</evidence>
<dbReference type="CDD" id="cd09272">
    <property type="entry name" value="RNase_HI_RT_Ty1"/>
    <property type="match status" value="1"/>
</dbReference>
<organism evidence="5">
    <name type="scientific">Tanacetum cinerariifolium</name>
    <name type="common">Dalmatian daisy</name>
    <name type="synonym">Chrysanthemum cinerariifolium</name>
    <dbReference type="NCBI Taxonomy" id="118510"/>
    <lineage>
        <taxon>Eukaryota</taxon>
        <taxon>Viridiplantae</taxon>
        <taxon>Streptophyta</taxon>
        <taxon>Embryophyta</taxon>
        <taxon>Tracheophyta</taxon>
        <taxon>Spermatophyta</taxon>
        <taxon>Magnoliopsida</taxon>
        <taxon>eudicotyledons</taxon>
        <taxon>Gunneridae</taxon>
        <taxon>Pentapetalae</taxon>
        <taxon>asterids</taxon>
        <taxon>campanulids</taxon>
        <taxon>Asterales</taxon>
        <taxon>Asteraceae</taxon>
        <taxon>Asteroideae</taxon>
        <taxon>Anthemideae</taxon>
        <taxon>Anthemidinae</taxon>
        <taxon>Tanacetum</taxon>
    </lineage>
</organism>
<gene>
    <name evidence="5" type="ORF">Tci_040578</name>
</gene>
<feature type="region of interest" description="Disordered" evidence="2">
    <location>
        <begin position="145"/>
        <end position="165"/>
    </location>
</feature>
<feature type="compositionally biased region" description="Polar residues" evidence="2">
    <location>
        <begin position="329"/>
        <end position="348"/>
    </location>
</feature>
<dbReference type="InterPro" id="IPR043502">
    <property type="entry name" value="DNA/RNA_pol_sf"/>
</dbReference>
<dbReference type="GO" id="GO:0003964">
    <property type="term" value="F:RNA-directed DNA polymerase activity"/>
    <property type="evidence" value="ECO:0007669"/>
    <property type="project" value="UniProtKB-KW"/>
</dbReference>
<keyword evidence="5" id="KW-0808">Transferase</keyword>
<sequence>MSESSSPDITPKEEPITLDRSKIPNPFLLAIQVEFTFEEIAFIANNEVALLYPSHPNQEYFEGYNREIEVKGTLKKSCLPPRWRLLMGQIIQCLAHKYDNEELTINPTQVFSVHNWTLKPNQPKEPPFTDHMKAIYNLDVPVDSKSPKYSSPTEEVPQGKSLKLKADSKENNLQNTHLSPPLRHPNPNLAIHIRKLSPVQPWTQAQAILHLLYQWLVKCIKRHIKQLVAQVKDRAHPQLSSGPNPSVLVDKTQSAGDGLKTAHTTSSANKESGGDDILRKVKLEDLADILKGTRSAFFTPDSPTDEPIIVSDISEEEENAKNDKDTEDTSFSHPSPKSAQLQELMAQSQKKELEQAKVIAEAEVASMKAKPLYPDINQLTELLEKLKSLDYFSGLLKTVTNTLNMFATLVENTSGSTTTGVPSADKATASPAEREKDVDTNMKNKLVDLLGIDIVTQYYNNKFSMKDIKVYKAEKDCFIPKGIKQSPLEKVLLKSAEKCIRFSLMDCTEDSKRNELKEKITLLLAIPDEHLLKFHGIKDAKTLWEAIKTKFRGNKESKKMQKTILKQQYENFVASRSEGLDKTYDGFQKLISQLEIHGEVISQENANLKLLRSLPPAWNTHSLVMRNKFDLDTLSMDDLYNNLNVCEAEIKVNTAHDVSTASSQGQTFASTYTDDVMFSFFANQSNSPQLDNEDLEQIDSGDLEEMDLKWQVAMHTIRMKRFIKKTRRNLNFNGKEIVGFDKINDECYNYHRRGHFTRENKVPRSQGNRNRDNTRRVVPVETPANALVVTDGMDYDWSYQAEEGPTDFSLMAFSSPEFKNKLEESLKEKDDLKIKLEKFETSSKNLTNLLNSQLSSKDKIGLGYDSQLTEKDLSNKSDVFESASDSSVKKSEKDNNQANDRYKAGEGYHAVPPPYTENVMPSRPDLSFAGLDDSISKSTISEPITSVHETDTEKSVFNNKGKATGQREVRPVWNNAKRVNHQNFSNNLTHPHPKRNFVPTAVITNSGKVPVNAAKQSSPKAAASTSTTRYVNTAANRLTVNGTKPSSNVFHKSHSPVRRTFNQRTAPKNSDLKEIVNTVKVNNVTTAGTKAVVSVVQGNRKNAIKSSACWIRRPTGNVIDHISKDSGSYMLKRFNYVDLQGRLKHMTRNKSFLTDYQKIDGGFVAFRGSPKGGGLTCLFTKAIIDESNLWNRRLGHINFKTMNKLVKRNFVRGLPSKIFENDHTCVACQKGKQHKAYWKADEGFLVGYSVNSKAFRVFNSRTRRVEENLHIKFLENKHNVVGRGPEWLFNIDSLTNSMNYEPVTVGNQTNNDVGIEINANAGKAGQEKASDHEYILLPFVPSSTQSSDDKDAGDVPDNEDDDVSKGSGIDDQDKTHSSTQNVGTAEPSINTTSTNINTGSLNINTVGPNDPRMPSLEETGIFDDVYDDREVGAEDDTNNLELSTVVSHIPTTRVHKDHPKEKIIGNLNLATQIRRMLNFSKENGMMDVKSAFLYGKIEEEVYVCQPPGFEDPYFPNKVYKVEKALYGLHQAPRACQDKYVANILKKFDFTTVKTSSTPIEPNKTLIKDAEAADVDVHLYRSMIGSLMYLTASRPDIMFVVCACARFQVTLNISHLHVVKRIFRYLKGQPKLGLWYPRDSPFDLEGFSDSDYVGASLDRKSTTGGCQFLVKILISWHCKKQTIVVNFTTQAEYVAAASCCGQVLWIQNQMLGYGFNLMNTKIYINNESTICIVKKPVFHSKTKHIEIMHHFIRDSYEKKLIQVIKIHTDNNVVDLLTKAFDVGRFNFLFASIGLLNL</sequence>
<feature type="domain" description="GAG-pre-integrase" evidence="4">
    <location>
        <begin position="1183"/>
        <end position="1233"/>
    </location>
</feature>
<dbReference type="InterPro" id="IPR025724">
    <property type="entry name" value="GAG-pre-integrase_dom"/>
</dbReference>
<feature type="region of interest" description="Disordered" evidence="2">
    <location>
        <begin position="235"/>
        <end position="273"/>
    </location>
</feature>
<feature type="region of interest" description="Disordered" evidence="2">
    <location>
        <begin position="296"/>
        <end position="349"/>
    </location>
</feature>